<keyword evidence="1" id="KW-0472">Membrane</keyword>
<keyword evidence="1" id="KW-1133">Transmembrane helix</keyword>
<dbReference type="OrthoDB" id="1848927at2"/>
<dbReference type="Proteomes" id="UP000190285">
    <property type="component" value="Unassembled WGS sequence"/>
</dbReference>
<reference evidence="2 3" key="1">
    <citation type="submission" date="2017-02" db="EMBL/GenBank/DDBJ databases">
        <authorList>
            <person name="Peterson S.W."/>
        </authorList>
    </citation>
    <scope>NUCLEOTIDE SEQUENCE [LARGE SCALE GENOMIC DNA]</scope>
    <source>
        <strain evidence="2 3">M1</strain>
    </source>
</reference>
<keyword evidence="1" id="KW-0812">Transmembrane</keyword>
<organism evidence="2 3">
    <name type="scientific">Maledivibacter halophilus</name>
    <dbReference type="NCBI Taxonomy" id="36842"/>
    <lineage>
        <taxon>Bacteria</taxon>
        <taxon>Bacillati</taxon>
        <taxon>Bacillota</taxon>
        <taxon>Clostridia</taxon>
        <taxon>Peptostreptococcales</taxon>
        <taxon>Caminicellaceae</taxon>
        <taxon>Maledivibacter</taxon>
    </lineage>
</organism>
<dbReference type="STRING" id="36842.SAMN02194393_03176"/>
<evidence type="ECO:0008006" key="4">
    <source>
        <dbReference type="Google" id="ProtNLM"/>
    </source>
</evidence>
<keyword evidence="3" id="KW-1185">Reference proteome</keyword>
<protein>
    <recommendedName>
        <fullName evidence="4">PrgI family protein</fullName>
    </recommendedName>
</protein>
<accession>A0A1T5LQ99</accession>
<proteinExistence type="predicted"/>
<evidence type="ECO:0000256" key="1">
    <source>
        <dbReference type="SAM" id="Phobius"/>
    </source>
</evidence>
<evidence type="ECO:0000313" key="3">
    <source>
        <dbReference type="Proteomes" id="UP000190285"/>
    </source>
</evidence>
<evidence type="ECO:0000313" key="2">
    <source>
        <dbReference type="EMBL" id="SKC77729.1"/>
    </source>
</evidence>
<dbReference type="AlphaFoldDB" id="A0A1T5LQ99"/>
<gene>
    <name evidence="2" type="ORF">SAMN02194393_03176</name>
</gene>
<dbReference type="RefSeq" id="WP_079492890.1">
    <property type="nucleotide sequence ID" value="NZ_FUZT01000007.1"/>
</dbReference>
<dbReference type="EMBL" id="FUZT01000007">
    <property type="protein sequence ID" value="SKC77729.1"/>
    <property type="molecule type" value="Genomic_DNA"/>
</dbReference>
<name>A0A1T5LQ99_9FIRM</name>
<feature type="transmembrane region" description="Helical" evidence="1">
    <location>
        <begin position="33"/>
        <end position="62"/>
    </location>
</feature>
<sequence length="115" mass="13361">MKNDKPLYIPQGLKLRKEIVNGFGKEEVIKTTLITIIAGFIDILLFILFRNTVVTIVFMLISISGSVMMLTKDISNVSVVDQIGFLLKYALSQKKYRYKYKLERKDEYGKKHRKI</sequence>